<proteinExistence type="predicted"/>
<dbReference type="EMBL" id="FNZM01000020">
    <property type="protein sequence ID" value="SEK11592.1"/>
    <property type="molecule type" value="Genomic_DNA"/>
</dbReference>
<dbReference type="SUPFAM" id="SSF50939">
    <property type="entry name" value="Sialidases"/>
    <property type="match status" value="1"/>
</dbReference>
<dbReference type="AlphaFoldDB" id="A0AAQ1GM83"/>
<protein>
    <recommendedName>
        <fullName evidence="3">Exo-alpha-sialidase</fullName>
    </recommendedName>
</protein>
<comment type="caution">
    <text evidence="1">The sequence shown here is derived from an EMBL/GenBank/DDBJ whole genome shotgun (WGS) entry which is preliminary data.</text>
</comment>
<dbReference type="Gene3D" id="2.120.10.10">
    <property type="match status" value="1"/>
</dbReference>
<evidence type="ECO:0008006" key="3">
    <source>
        <dbReference type="Google" id="ProtNLM"/>
    </source>
</evidence>
<accession>A0AAQ1GM83</accession>
<evidence type="ECO:0000313" key="2">
    <source>
        <dbReference type="Proteomes" id="UP000183529"/>
    </source>
</evidence>
<evidence type="ECO:0000313" key="1">
    <source>
        <dbReference type="EMBL" id="SEK11592.1"/>
    </source>
</evidence>
<gene>
    <name evidence="1" type="ORF">SAMN05216550_120130</name>
</gene>
<dbReference type="InterPro" id="IPR036278">
    <property type="entry name" value="Sialidase_sf"/>
</dbReference>
<sequence>MNSFFEARSSLFKLLIIFLWIFPEFVSAAQRFLVPVDFPGVPIAHSEARTGIYLGTPAILVLEKGDYLVSHDSFGPISERNGVAIYKSLDRGKSWSKVAQLHDQYYSSLFLSHGIPYIVGLSRYEGVPVIRRSMDGGRTWSNPVDADHGLLASGGKFFSAAVPVVVANNRIWHPMETIRSNGVWAGVMSASVNSDLMKASSWTFSEGLGPDPNWLGGDFHGWLEGNVVVDPSGKLIDLLRVYYNALPEKAAIISIDSNGKALVFDSDGGFIDMPGGGKKFTVRYDATSRSYWSLTNAVTDSSYSGTNFERARNTLALVSSRDLRAWTVCRIVLHSDDEKKHGFQYADWVVDGDDIVAAVRTAFDDDTGGAHSSHDSNYITFLRVSEFRSAPCR</sequence>
<dbReference type="Proteomes" id="UP000183529">
    <property type="component" value="Unassembled WGS sequence"/>
</dbReference>
<dbReference type="CDD" id="cd15482">
    <property type="entry name" value="Sialidase_non-viral"/>
    <property type="match status" value="1"/>
</dbReference>
<organism evidence="1 2">
    <name type="scientific">Paraburkholderia tropica</name>
    <dbReference type="NCBI Taxonomy" id="92647"/>
    <lineage>
        <taxon>Bacteria</taxon>
        <taxon>Pseudomonadati</taxon>
        <taxon>Pseudomonadota</taxon>
        <taxon>Betaproteobacteria</taxon>
        <taxon>Burkholderiales</taxon>
        <taxon>Burkholderiaceae</taxon>
        <taxon>Paraburkholderia</taxon>
    </lineage>
</organism>
<name>A0AAQ1GM83_9BURK</name>
<reference evidence="1 2" key="1">
    <citation type="submission" date="2016-10" db="EMBL/GenBank/DDBJ databases">
        <authorList>
            <person name="Varghese N."/>
            <person name="Submissions S."/>
        </authorList>
    </citation>
    <scope>NUCLEOTIDE SEQUENCE [LARGE SCALE GENOMIC DNA]</scope>
    <source>
        <strain evidence="1 2">LMG 22274</strain>
    </source>
</reference>